<protein>
    <submittedName>
        <fullName evidence="1">Uncharacterized protein</fullName>
    </submittedName>
</protein>
<proteinExistence type="predicted"/>
<dbReference type="AlphaFoldDB" id="A0A9Q4ALJ1"/>
<evidence type="ECO:0000313" key="1">
    <source>
        <dbReference type="EMBL" id="MCP8886279.1"/>
    </source>
</evidence>
<sequence>MAKTSIRFSVTNGFGHRAATWNLRAQKSKWGQEIYLTCRELKGTIHTSFHATGEWHTTYSQAAFEDLLGDRPANKARHKIEKWQRPNEVKPGITLAYKVLTPWSATTTPITEDMSPIIQIPNVPQGYANETMVLIVRSGMSLEIVNATLLGQTELLTGERLLIVNHAIAMPTIKNPGPAQVQFFRGKSRSDLASEHLRALVFLDDQNGNRMILDSPVAGLKN</sequence>
<name>A0A9Q4ALJ1_9HYPH</name>
<dbReference type="Proteomes" id="UP001060275">
    <property type="component" value="Unassembled WGS sequence"/>
</dbReference>
<gene>
    <name evidence="1" type="ORF">NF348_04115</name>
</gene>
<accession>A0A9Q4ALJ1</accession>
<keyword evidence="2" id="KW-1185">Reference proteome</keyword>
<dbReference type="RefSeq" id="WP_254674021.1">
    <property type="nucleotide sequence ID" value="NZ_JAMWDU010000002.1"/>
</dbReference>
<organism evidence="1 2">
    <name type="scientific">Devosia ureilytica</name>
    <dbReference type="NCBI Taxonomy" id="2952754"/>
    <lineage>
        <taxon>Bacteria</taxon>
        <taxon>Pseudomonadati</taxon>
        <taxon>Pseudomonadota</taxon>
        <taxon>Alphaproteobacteria</taxon>
        <taxon>Hyphomicrobiales</taxon>
        <taxon>Devosiaceae</taxon>
        <taxon>Devosia</taxon>
    </lineage>
</organism>
<comment type="caution">
    <text evidence="1">The sequence shown here is derived from an EMBL/GenBank/DDBJ whole genome shotgun (WGS) entry which is preliminary data.</text>
</comment>
<reference evidence="1" key="1">
    <citation type="submission" date="2022-06" db="EMBL/GenBank/DDBJ databases">
        <title>Devosia sp. XJ19-45 genome assembly.</title>
        <authorList>
            <person name="Li B."/>
            <person name="Cai M."/>
            <person name="Nie G."/>
            <person name="Li W."/>
        </authorList>
    </citation>
    <scope>NUCLEOTIDE SEQUENCE</scope>
    <source>
        <strain evidence="1">XJ19-45</strain>
    </source>
</reference>
<evidence type="ECO:0000313" key="2">
    <source>
        <dbReference type="Proteomes" id="UP001060275"/>
    </source>
</evidence>
<dbReference type="EMBL" id="JAMWDU010000002">
    <property type="protein sequence ID" value="MCP8886279.1"/>
    <property type="molecule type" value="Genomic_DNA"/>
</dbReference>